<dbReference type="GO" id="GO:0005737">
    <property type="term" value="C:cytoplasm"/>
    <property type="evidence" value="ECO:0007669"/>
    <property type="project" value="TreeGrafter"/>
</dbReference>
<dbReference type="InterPro" id="IPR025110">
    <property type="entry name" value="AMP-bd_C"/>
</dbReference>
<dbReference type="Gene3D" id="3.30.559.30">
    <property type="entry name" value="Nonribosomal peptide synthetase, condensation domain"/>
    <property type="match status" value="1"/>
</dbReference>
<feature type="domain" description="Carrier" evidence="5">
    <location>
        <begin position="1024"/>
        <end position="1100"/>
    </location>
</feature>
<evidence type="ECO:0000256" key="2">
    <source>
        <dbReference type="ARBA" id="ARBA00022553"/>
    </source>
</evidence>
<reference evidence="6" key="1">
    <citation type="journal article" date="2009" name="Mar. Biotechnol.">
        <title>Characterization and Localization of a Hybrid Non-ribosomal Peptide Synthetase and Polyketide Synthase Gene from the Toxic Dinoflagellate Karenia brevis.</title>
        <authorList>
            <person name="Lopez-Legentil S."/>
            <person name="Song B."/>
            <person name="Deture M."/>
            <person name="Baden D.G."/>
        </authorList>
    </citation>
    <scope>NUCLEOTIDE SEQUENCE</scope>
    <source>
        <strain evidence="6">Wilson</strain>
    </source>
</reference>
<dbReference type="PROSITE" id="PS50075">
    <property type="entry name" value="CARRIER"/>
    <property type="match status" value="1"/>
</dbReference>
<dbReference type="InterPro" id="IPR023213">
    <property type="entry name" value="CAT-like_dom_sf"/>
</dbReference>
<dbReference type="Pfam" id="PF00668">
    <property type="entry name" value="Condensation"/>
    <property type="match status" value="1"/>
</dbReference>
<evidence type="ECO:0000256" key="3">
    <source>
        <dbReference type="ARBA" id="ARBA00022598"/>
    </source>
</evidence>
<keyword evidence="6" id="KW-0150">Chloroplast</keyword>
<accession>D2CZD4</accession>
<dbReference type="InterPro" id="IPR000873">
    <property type="entry name" value="AMP-dep_synth/lig_dom"/>
</dbReference>
<dbReference type="Pfam" id="PF13193">
    <property type="entry name" value="AMP-binding_C"/>
    <property type="match status" value="1"/>
</dbReference>
<dbReference type="CDD" id="cd19531">
    <property type="entry name" value="LCL_NRPS-like"/>
    <property type="match status" value="1"/>
</dbReference>
<dbReference type="PANTHER" id="PTHR45527:SF1">
    <property type="entry name" value="FATTY ACID SYNTHASE"/>
    <property type="match status" value="1"/>
</dbReference>
<dbReference type="GO" id="GO:0072330">
    <property type="term" value="P:monocarboxylic acid biosynthetic process"/>
    <property type="evidence" value="ECO:0007669"/>
    <property type="project" value="UniProtKB-ARBA"/>
</dbReference>
<feature type="region of interest" description="Disordered" evidence="4">
    <location>
        <begin position="1002"/>
        <end position="1025"/>
    </location>
</feature>
<dbReference type="SUPFAM" id="SSF52777">
    <property type="entry name" value="CoA-dependent acyltransferases"/>
    <property type="match status" value="2"/>
</dbReference>
<dbReference type="InterPro" id="IPR001242">
    <property type="entry name" value="Condensation_dom"/>
</dbReference>
<evidence type="ECO:0000256" key="4">
    <source>
        <dbReference type="SAM" id="MobiDB-lite"/>
    </source>
</evidence>
<dbReference type="InterPro" id="IPR036736">
    <property type="entry name" value="ACP-like_sf"/>
</dbReference>
<dbReference type="SMR" id="D2CZD4"/>
<feature type="compositionally biased region" description="Polar residues" evidence="4">
    <location>
        <begin position="826"/>
        <end position="841"/>
    </location>
</feature>
<dbReference type="AlphaFoldDB" id="D2CZD4"/>
<feature type="region of interest" description="Disordered" evidence="4">
    <location>
        <begin position="812"/>
        <end position="843"/>
    </location>
</feature>
<geneLocation type="chloroplast" evidence="6"/>
<dbReference type="InterPro" id="IPR045851">
    <property type="entry name" value="AMP-bd_C_sf"/>
</dbReference>
<dbReference type="FunFam" id="3.30.559.10:FF:000012">
    <property type="entry name" value="Non-ribosomal peptide synthetase"/>
    <property type="match status" value="1"/>
</dbReference>
<dbReference type="Gene3D" id="1.10.1200.10">
    <property type="entry name" value="ACP-like"/>
    <property type="match status" value="1"/>
</dbReference>
<dbReference type="Pfam" id="PF00501">
    <property type="entry name" value="AMP-binding"/>
    <property type="match status" value="1"/>
</dbReference>
<dbReference type="PROSITE" id="PS00455">
    <property type="entry name" value="AMP_BINDING"/>
    <property type="match status" value="1"/>
</dbReference>
<dbReference type="Gene3D" id="3.30.559.10">
    <property type="entry name" value="Chloramphenicol acetyltransferase-like domain"/>
    <property type="match status" value="1"/>
</dbReference>
<name>D2CZD4_KARBR</name>
<evidence type="ECO:0000313" key="6">
    <source>
        <dbReference type="EMBL" id="ACH88361.1"/>
    </source>
</evidence>
<keyword evidence="3" id="KW-0436">Ligase</keyword>
<dbReference type="Gene3D" id="3.30.300.30">
    <property type="match status" value="1"/>
</dbReference>
<feature type="compositionally biased region" description="Polar residues" evidence="4">
    <location>
        <begin position="1"/>
        <end position="15"/>
    </location>
</feature>
<dbReference type="Pfam" id="PF00550">
    <property type="entry name" value="PP-binding"/>
    <property type="match status" value="1"/>
</dbReference>
<dbReference type="FunFam" id="1.10.1200.10:FF:000016">
    <property type="entry name" value="Non-ribosomal peptide synthase"/>
    <property type="match status" value="1"/>
</dbReference>
<dbReference type="SMART" id="SM00823">
    <property type="entry name" value="PKS_PP"/>
    <property type="match status" value="1"/>
</dbReference>
<dbReference type="PANTHER" id="PTHR45527">
    <property type="entry name" value="NONRIBOSOMAL PEPTIDE SYNTHETASE"/>
    <property type="match status" value="1"/>
</dbReference>
<dbReference type="Gene3D" id="3.40.50.980">
    <property type="match status" value="2"/>
</dbReference>
<dbReference type="GO" id="GO:0016874">
    <property type="term" value="F:ligase activity"/>
    <property type="evidence" value="ECO:0007669"/>
    <property type="project" value="UniProtKB-KW"/>
</dbReference>
<dbReference type="GO" id="GO:0031177">
    <property type="term" value="F:phosphopantetheine binding"/>
    <property type="evidence" value="ECO:0007669"/>
    <property type="project" value="InterPro"/>
</dbReference>
<dbReference type="SUPFAM" id="SSF56801">
    <property type="entry name" value="Acetyl-CoA synthetase-like"/>
    <property type="match status" value="2"/>
</dbReference>
<evidence type="ECO:0000256" key="1">
    <source>
        <dbReference type="ARBA" id="ARBA00022450"/>
    </source>
</evidence>
<feature type="compositionally biased region" description="Polar residues" evidence="4">
    <location>
        <begin position="26"/>
        <end position="35"/>
    </location>
</feature>
<feature type="region of interest" description="Disordered" evidence="4">
    <location>
        <begin position="1"/>
        <end position="37"/>
    </location>
</feature>
<keyword evidence="2" id="KW-0597">Phosphoprotein</keyword>
<sequence length="1107" mass="124762">MRAQSKQGSGPNHTAESPAPRALQSPPRSEASSGEGSCLPLSFAQQRLWFLDQLVPGNPFYNINSAVPIQGAISLTGFKWSLEQMVRRHESLRTCFREVDGQPRQIVLPALEIELPVTDLQDLEPAEQASQTEVLANAEGRTPFDLKSTPLFRASFIKQGPQDHLFLLTMHHIICDGWSTEVFWREINEYYTSYLSGREPQLPDLPLQYGDFAVWQREWLSGAVLDDQLAYWRQQLSGLAQLELPTDFPRPPEMSFRGANVKLHFSRRLTSAIKVLSRREGCTLFMTQLALFKVLLSQFSGQNDLAIGCPVACRTRTELESLIGFFVNTLVLRSQLTGEMSFRDFLQVVRETAVGAFNHQDLPFEMLVEHLQPDRDLSRNPIFQVMFQLFNPTQGDSEKQHPEKPAQSPPQLGRGTAIFDLALHLSEGPDGLWGMFEYSTDLFEEQTIQRMADGLEQITERVIRDPGITLNDLRVIEEAEVQRLVAQGQAYANDGDRPKSILEHLKARQLDRGEALAIIDHDVRWTYQQLLHRSSLLARRLNDLTHTPEARVAVALSRSWRIPLTFLACIQADVVYVPLDVSYPPDRLQRIIEDAQPEVILTERQFDSVFPAETPRMFIEDHEEVFAPNGQPEEQSVDPIEPRLLDPERLLYLIYTSGSTGVPKGIAMPHQAMNNLVQWQRERDYFDPHAVVLQFPSVGFDVSIQEFLTTLCLGGTLVITQEAERSDPFTLWSLIQEHSVQRMFLAPAALHQLAEAVDTVKGGEWQLRELIVAGDRCKSHPPSRGCWIDCLVGPSTTNTVLRKPTSLARSPYITNRQRFRPIRRSGSPSQTAKSTSSTNHSRPCPTALLASFISGATVWHGDTGTKIRKRRTGSSCPSPAFSKANVSIVRAISQFRRRDGSLEFRGRRDKQIKLRGYRIELSEIEATLTDHPRIRHCAVRATGPTDYERSLIAYVVLTDEAHEPQTDWSEAFRQHVRARLPGFMVPATFMVLDELPLTRNGKIDDQRLPSAASSPGESGKAKTKPRNELEAFLAETWADVLNHSDVGIHEHFFSDLAGHSLLATQVITRIRSALRVDLPLSQLFRSPTVATLAAHLESQLKQQLTPS</sequence>
<proteinExistence type="predicted"/>
<organism evidence="6">
    <name type="scientific">Karenia brevis</name>
    <name type="common">Red tide dinoflagellate</name>
    <name type="synonym">Gymnodinium breve</name>
    <dbReference type="NCBI Taxonomy" id="156230"/>
    <lineage>
        <taxon>Eukaryota</taxon>
        <taxon>Sar</taxon>
        <taxon>Alveolata</taxon>
        <taxon>Dinophyceae</taxon>
        <taxon>Gymnodiniales</taxon>
        <taxon>Kareniaceae</taxon>
        <taxon>Karenia</taxon>
    </lineage>
</organism>
<keyword evidence="6" id="KW-0934">Plastid</keyword>
<evidence type="ECO:0000259" key="5">
    <source>
        <dbReference type="PROSITE" id="PS50075"/>
    </source>
</evidence>
<protein>
    <submittedName>
        <fullName evidence="6">Nonribosomal peptide synthetase/polyketide synthase hybrid</fullName>
    </submittedName>
</protein>
<dbReference type="EMBL" id="FJ172507">
    <property type="protein sequence ID" value="ACH88361.1"/>
    <property type="molecule type" value="Genomic_DNA"/>
</dbReference>
<dbReference type="SUPFAM" id="SSF47336">
    <property type="entry name" value="ACP-like"/>
    <property type="match status" value="1"/>
</dbReference>
<dbReference type="InterPro" id="IPR020806">
    <property type="entry name" value="PKS_PP-bd"/>
</dbReference>
<dbReference type="InterPro" id="IPR009081">
    <property type="entry name" value="PP-bd_ACP"/>
</dbReference>
<dbReference type="InterPro" id="IPR020845">
    <property type="entry name" value="AMP-binding_CS"/>
</dbReference>
<dbReference type="GO" id="GO:0044550">
    <property type="term" value="P:secondary metabolite biosynthetic process"/>
    <property type="evidence" value="ECO:0007669"/>
    <property type="project" value="TreeGrafter"/>
</dbReference>
<dbReference type="GO" id="GO:0043041">
    <property type="term" value="P:amino acid activation for nonribosomal peptide biosynthetic process"/>
    <property type="evidence" value="ECO:0007669"/>
    <property type="project" value="TreeGrafter"/>
</dbReference>
<keyword evidence="1" id="KW-0596">Phosphopantetheine</keyword>